<evidence type="ECO:0000313" key="14">
    <source>
        <dbReference type="Proteomes" id="UP000577362"/>
    </source>
</evidence>
<proteinExistence type="inferred from homology"/>
<evidence type="ECO:0000256" key="2">
    <source>
        <dbReference type="ARBA" id="ARBA00012052"/>
    </source>
</evidence>
<dbReference type="PIRSF" id="PIRSF010376">
    <property type="entry name" value="IspE"/>
    <property type="match status" value="1"/>
</dbReference>
<evidence type="ECO:0000256" key="3">
    <source>
        <dbReference type="ARBA" id="ARBA00017473"/>
    </source>
</evidence>
<evidence type="ECO:0000256" key="1">
    <source>
        <dbReference type="ARBA" id="ARBA00009684"/>
    </source>
</evidence>
<comment type="catalytic activity">
    <reaction evidence="10">
        <text>4-CDP-2-C-methyl-D-erythritol + ATP = 4-CDP-2-C-methyl-D-erythritol 2-phosphate + ADP + H(+)</text>
        <dbReference type="Rhea" id="RHEA:18437"/>
        <dbReference type="ChEBI" id="CHEBI:15378"/>
        <dbReference type="ChEBI" id="CHEBI:30616"/>
        <dbReference type="ChEBI" id="CHEBI:57823"/>
        <dbReference type="ChEBI" id="CHEBI:57919"/>
        <dbReference type="ChEBI" id="CHEBI:456216"/>
        <dbReference type="EC" id="2.7.1.148"/>
    </reaction>
</comment>
<reference evidence="13 14" key="1">
    <citation type="submission" date="2020-08" db="EMBL/GenBank/DDBJ databases">
        <title>Genomic Encyclopedia of Type Strains, Phase IV (KMG-IV): sequencing the most valuable type-strain genomes for metagenomic binning, comparative biology and taxonomic classification.</title>
        <authorList>
            <person name="Goeker M."/>
        </authorList>
    </citation>
    <scope>NUCLEOTIDE SEQUENCE [LARGE SCALE GENOMIC DNA]</scope>
    <source>
        <strain evidence="13 14">DSM 103737</strain>
    </source>
</reference>
<evidence type="ECO:0000256" key="9">
    <source>
        <dbReference type="ARBA" id="ARBA00032554"/>
    </source>
</evidence>
<dbReference type="NCBIfam" id="TIGR00154">
    <property type="entry name" value="ispE"/>
    <property type="match status" value="1"/>
</dbReference>
<keyword evidence="14" id="KW-1185">Reference proteome</keyword>
<keyword evidence="5 10" id="KW-0547">Nucleotide-binding</keyword>
<dbReference type="GO" id="GO:0019288">
    <property type="term" value="P:isopentenyl diphosphate biosynthetic process, methylerythritol 4-phosphate pathway"/>
    <property type="evidence" value="ECO:0007669"/>
    <property type="project" value="UniProtKB-UniRule"/>
</dbReference>
<keyword evidence="8 10" id="KW-0414">Isoprene biosynthesis</keyword>
<evidence type="ECO:0000259" key="11">
    <source>
        <dbReference type="Pfam" id="PF00288"/>
    </source>
</evidence>
<feature type="domain" description="GHMP kinase C-terminal" evidence="12">
    <location>
        <begin position="221"/>
        <end position="290"/>
    </location>
</feature>
<dbReference type="InterPro" id="IPR006204">
    <property type="entry name" value="GHMP_kinase_N_dom"/>
</dbReference>
<dbReference type="GO" id="GO:0016114">
    <property type="term" value="P:terpenoid biosynthetic process"/>
    <property type="evidence" value="ECO:0007669"/>
    <property type="project" value="UniProtKB-UniRule"/>
</dbReference>
<dbReference type="Gene3D" id="3.30.70.890">
    <property type="entry name" value="GHMP kinase, C-terminal domain"/>
    <property type="match status" value="1"/>
</dbReference>
<comment type="caution">
    <text evidence="13">The sequence shown here is derived from an EMBL/GenBank/DDBJ whole genome shotgun (WGS) entry which is preliminary data.</text>
</comment>
<dbReference type="InterPro" id="IPR004424">
    <property type="entry name" value="IspE"/>
</dbReference>
<dbReference type="EC" id="2.7.1.148" evidence="2 10"/>
<dbReference type="InterPro" id="IPR014721">
    <property type="entry name" value="Ribsml_uS5_D2-typ_fold_subgr"/>
</dbReference>
<accession>A0A840BX08</accession>
<keyword evidence="6 10" id="KW-0418">Kinase</keyword>
<dbReference type="InterPro" id="IPR013750">
    <property type="entry name" value="GHMP_kinase_C_dom"/>
</dbReference>
<evidence type="ECO:0000259" key="12">
    <source>
        <dbReference type="Pfam" id="PF08544"/>
    </source>
</evidence>
<feature type="active site" evidence="10">
    <location>
        <position position="23"/>
    </location>
</feature>
<evidence type="ECO:0000313" key="13">
    <source>
        <dbReference type="EMBL" id="MBB4015306.1"/>
    </source>
</evidence>
<comment type="function">
    <text evidence="10">Catalyzes the phosphorylation of the position 2 hydroxy group of 4-diphosphocytidyl-2C-methyl-D-erythritol.</text>
</comment>
<dbReference type="UniPathway" id="UPA00056">
    <property type="reaction ID" value="UER00094"/>
</dbReference>
<dbReference type="Pfam" id="PF08544">
    <property type="entry name" value="GHMP_kinases_C"/>
    <property type="match status" value="1"/>
</dbReference>
<dbReference type="AlphaFoldDB" id="A0A840BX08"/>
<protein>
    <recommendedName>
        <fullName evidence="3 10">4-diphosphocytidyl-2-C-methyl-D-erythritol kinase</fullName>
        <shortName evidence="10">CMK</shortName>
        <ecNumber evidence="2 10">2.7.1.148</ecNumber>
    </recommendedName>
    <alternativeName>
        <fullName evidence="9 10">4-(cytidine-5'-diphospho)-2-C-methyl-D-erythritol kinase</fullName>
    </alternativeName>
</protein>
<evidence type="ECO:0000256" key="5">
    <source>
        <dbReference type="ARBA" id="ARBA00022741"/>
    </source>
</evidence>
<dbReference type="Pfam" id="PF00288">
    <property type="entry name" value="GHMP_kinases_N"/>
    <property type="match status" value="1"/>
</dbReference>
<dbReference type="PANTHER" id="PTHR43527:SF2">
    <property type="entry name" value="4-DIPHOSPHOCYTIDYL-2-C-METHYL-D-ERYTHRITOL KINASE, CHLOROPLASTIC"/>
    <property type="match status" value="1"/>
</dbReference>
<comment type="similarity">
    <text evidence="1 10">Belongs to the GHMP kinase family. IspE subfamily.</text>
</comment>
<gene>
    <name evidence="10" type="primary">ispE</name>
    <name evidence="13" type="ORF">GGR16_000312</name>
</gene>
<organism evidence="13 14">
    <name type="scientific">Chelatococcus caeni</name>
    <dbReference type="NCBI Taxonomy" id="1348468"/>
    <lineage>
        <taxon>Bacteria</taxon>
        <taxon>Pseudomonadati</taxon>
        <taxon>Pseudomonadota</taxon>
        <taxon>Alphaproteobacteria</taxon>
        <taxon>Hyphomicrobiales</taxon>
        <taxon>Chelatococcaceae</taxon>
        <taxon>Chelatococcus</taxon>
    </lineage>
</organism>
<keyword evidence="4 10" id="KW-0808">Transferase</keyword>
<evidence type="ECO:0000256" key="8">
    <source>
        <dbReference type="ARBA" id="ARBA00023229"/>
    </source>
</evidence>
<comment type="pathway">
    <text evidence="10">Isoprenoid biosynthesis; isopentenyl diphosphate biosynthesis via DXP pathway; isopentenyl diphosphate from 1-deoxy-D-xylulose 5-phosphate: step 3/6.</text>
</comment>
<dbReference type="EMBL" id="JACIEN010000001">
    <property type="protein sequence ID" value="MBB4015306.1"/>
    <property type="molecule type" value="Genomic_DNA"/>
</dbReference>
<dbReference type="SUPFAM" id="SSF54211">
    <property type="entry name" value="Ribosomal protein S5 domain 2-like"/>
    <property type="match status" value="1"/>
</dbReference>
<dbReference type="GO" id="GO:0050515">
    <property type="term" value="F:4-(cytidine 5'-diphospho)-2-C-methyl-D-erythritol kinase activity"/>
    <property type="evidence" value="ECO:0007669"/>
    <property type="project" value="UniProtKB-UniRule"/>
</dbReference>
<feature type="domain" description="GHMP kinase N-terminal" evidence="11">
    <location>
        <begin position="80"/>
        <end position="157"/>
    </location>
</feature>
<dbReference type="HAMAP" id="MF_00061">
    <property type="entry name" value="IspE"/>
    <property type="match status" value="1"/>
</dbReference>
<evidence type="ECO:0000256" key="10">
    <source>
        <dbReference type="HAMAP-Rule" id="MF_00061"/>
    </source>
</evidence>
<dbReference type="GO" id="GO:0005524">
    <property type="term" value="F:ATP binding"/>
    <property type="evidence" value="ECO:0007669"/>
    <property type="project" value="UniProtKB-UniRule"/>
</dbReference>
<dbReference type="InterPro" id="IPR036554">
    <property type="entry name" value="GHMP_kinase_C_sf"/>
</dbReference>
<dbReference type="InterPro" id="IPR020568">
    <property type="entry name" value="Ribosomal_Su5_D2-typ_SF"/>
</dbReference>
<name>A0A840BX08_9HYPH</name>
<feature type="binding site" evidence="10">
    <location>
        <begin position="108"/>
        <end position="118"/>
    </location>
    <ligand>
        <name>ATP</name>
        <dbReference type="ChEBI" id="CHEBI:30616"/>
    </ligand>
</feature>
<sequence>MTVQPNLPSATAGRLLVERAPAKVNLFLHITGRRADGYHLLESLVAFAGCGDRLSLDPARPLGLTVSGPGAEAAGGGQDNLVLRAVHHLMARRPGLVAGHFHLDKRLPVAAGLGGGSSDAAAALRLMARLNGLGLDDPAIRAAAVATGADVPVCLDGRARVMAGIGDVLAPPLGLPPLFAVLVNPRVPLATADVFRGLGLAPGAMADDSPLPAAPPVVNGRAAFLAALSGVRNDLEAPARALSPAVAEALALLRSLPACRLARMSGSGATVFALFDDCRAAARGRRAVAAARPAWWARATVLR</sequence>
<dbReference type="Proteomes" id="UP000577362">
    <property type="component" value="Unassembled WGS sequence"/>
</dbReference>
<evidence type="ECO:0000256" key="6">
    <source>
        <dbReference type="ARBA" id="ARBA00022777"/>
    </source>
</evidence>
<feature type="active site" evidence="10">
    <location>
        <position position="150"/>
    </location>
</feature>
<dbReference type="PANTHER" id="PTHR43527">
    <property type="entry name" value="4-DIPHOSPHOCYTIDYL-2-C-METHYL-D-ERYTHRITOL KINASE, CHLOROPLASTIC"/>
    <property type="match status" value="1"/>
</dbReference>
<keyword evidence="7 10" id="KW-0067">ATP-binding</keyword>
<dbReference type="Gene3D" id="3.30.230.10">
    <property type="match status" value="1"/>
</dbReference>
<dbReference type="NCBIfam" id="NF011202">
    <property type="entry name" value="PRK14608.1"/>
    <property type="match status" value="1"/>
</dbReference>
<dbReference type="SUPFAM" id="SSF55060">
    <property type="entry name" value="GHMP Kinase, C-terminal domain"/>
    <property type="match status" value="1"/>
</dbReference>
<evidence type="ECO:0000256" key="4">
    <source>
        <dbReference type="ARBA" id="ARBA00022679"/>
    </source>
</evidence>
<dbReference type="RefSeq" id="WP_019401137.1">
    <property type="nucleotide sequence ID" value="NZ_JACIEN010000001.1"/>
</dbReference>
<evidence type="ECO:0000256" key="7">
    <source>
        <dbReference type="ARBA" id="ARBA00022840"/>
    </source>
</evidence>